<dbReference type="EMBL" id="MF417888">
    <property type="protein sequence ID" value="ASN69311.1"/>
    <property type="molecule type" value="Genomic_DNA"/>
</dbReference>
<reference evidence="3" key="1">
    <citation type="submission" date="2017-06" db="EMBL/GenBank/DDBJ databases">
        <title>Novel phages from South African skin metaviromes.</title>
        <authorList>
            <person name="van Zyl L.J."/>
            <person name="Abrahams Y."/>
            <person name="Stander E.A."/>
            <person name="Kirby B.M."/>
            <person name="Clavaud C."/>
            <person name="Farcet C."/>
            <person name="Breton L."/>
            <person name="Trindade M.I."/>
        </authorList>
    </citation>
    <scope>NUCLEOTIDE SEQUENCE</scope>
</reference>
<evidence type="ECO:0000313" key="3">
    <source>
        <dbReference type="EMBL" id="ASN69311.1"/>
    </source>
</evidence>
<accession>A0A2H4JB70</accession>
<name>A0A2H4JB70_9CAUD</name>
<dbReference type="GO" id="GO:0016788">
    <property type="term" value="F:hydrolase activity, acting on ester bonds"/>
    <property type="evidence" value="ECO:0007669"/>
    <property type="project" value="InterPro"/>
</dbReference>
<gene>
    <name evidence="3" type="ORF">9S3_59</name>
</gene>
<organism evidence="3">
    <name type="scientific">uncultured Caudovirales phage</name>
    <dbReference type="NCBI Taxonomy" id="2100421"/>
    <lineage>
        <taxon>Viruses</taxon>
        <taxon>Duplodnaviria</taxon>
        <taxon>Heunggongvirae</taxon>
        <taxon>Uroviricota</taxon>
        <taxon>Caudoviricetes</taxon>
        <taxon>Peduoviridae</taxon>
        <taxon>Maltschvirus</taxon>
        <taxon>Maltschvirus maltsch</taxon>
    </lineage>
</organism>
<dbReference type="InterPro" id="IPR044925">
    <property type="entry name" value="His-Me_finger_sf"/>
</dbReference>
<dbReference type="InterPro" id="IPR010902">
    <property type="entry name" value="NUMOD4"/>
</dbReference>
<dbReference type="Gene3D" id="3.90.75.20">
    <property type="match status" value="1"/>
</dbReference>
<evidence type="ECO:0000259" key="2">
    <source>
        <dbReference type="Pfam" id="PF13392"/>
    </source>
</evidence>
<proteinExistence type="predicted"/>
<dbReference type="Gene3D" id="1.10.10.60">
    <property type="entry name" value="Homeodomain-like"/>
    <property type="match status" value="1"/>
</dbReference>
<dbReference type="InterPro" id="IPR003615">
    <property type="entry name" value="HNH_nuc"/>
</dbReference>
<dbReference type="Pfam" id="PF07463">
    <property type="entry name" value="NUMOD4"/>
    <property type="match status" value="1"/>
</dbReference>
<feature type="domain" description="NUMOD4" evidence="1">
    <location>
        <begin position="2"/>
        <end position="45"/>
    </location>
</feature>
<sequence>MECWRDIPEYEGFYQISNFGRVYSKNKHKILKQTNTTTGYKKVELYKNGKRKSLRVHRLVMYAFVGLRKDMVNHKDGNTSNNKLDNLEYCDQSYNMKHAYKIGLIKCNYKGLESEIVENYVRGIGLKKISKKFNVGVPTIRKILKDNKIKIRSISEAQNKYNVDLNVLKELVLKGYNNKQISEILKCPKSLVATRKYQIKKGEIIC</sequence>
<feature type="domain" description="HNH nuclease" evidence="2">
    <location>
        <begin position="56"/>
        <end position="96"/>
    </location>
</feature>
<dbReference type="SUPFAM" id="SSF54060">
    <property type="entry name" value="His-Me finger endonucleases"/>
    <property type="match status" value="1"/>
</dbReference>
<dbReference type="Pfam" id="PF13392">
    <property type="entry name" value="HNH_3"/>
    <property type="match status" value="1"/>
</dbReference>
<protein>
    <submittedName>
        <fullName evidence="3">Putative replication protein</fullName>
    </submittedName>
</protein>
<evidence type="ECO:0000259" key="1">
    <source>
        <dbReference type="Pfam" id="PF07463"/>
    </source>
</evidence>